<proteinExistence type="predicted"/>
<organism evidence="1 2">
    <name type="scientific">Clostridium pasteurianum BC1</name>
    <dbReference type="NCBI Taxonomy" id="86416"/>
    <lineage>
        <taxon>Bacteria</taxon>
        <taxon>Bacillati</taxon>
        <taxon>Bacillota</taxon>
        <taxon>Clostridia</taxon>
        <taxon>Eubacteriales</taxon>
        <taxon>Clostridiaceae</taxon>
        <taxon>Clostridium</taxon>
    </lineage>
</organism>
<dbReference type="Proteomes" id="UP000013523">
    <property type="component" value="Chromosome"/>
</dbReference>
<evidence type="ECO:0000313" key="1">
    <source>
        <dbReference type="EMBL" id="AGK97391.1"/>
    </source>
</evidence>
<gene>
    <name evidence="1" type="ORF">Clopa_2531</name>
</gene>
<keyword evidence="2" id="KW-1185">Reference proteome</keyword>
<dbReference type="EMBL" id="CP003261">
    <property type="protein sequence ID" value="AGK97391.1"/>
    <property type="molecule type" value="Genomic_DNA"/>
</dbReference>
<dbReference type="RefSeq" id="WP_015615691.1">
    <property type="nucleotide sequence ID" value="NC_021182.1"/>
</dbReference>
<reference evidence="1 2" key="1">
    <citation type="submission" date="2012-01" db="EMBL/GenBank/DDBJ databases">
        <title>Complete sequence of chromosome of Clostridium pasteurianum BC1.</title>
        <authorList>
            <consortium name="US DOE Joint Genome Institute"/>
            <person name="Lucas S."/>
            <person name="Han J."/>
            <person name="Lapidus A."/>
            <person name="Cheng J.-F."/>
            <person name="Goodwin L."/>
            <person name="Pitluck S."/>
            <person name="Peters L."/>
            <person name="Mikhailova N."/>
            <person name="Teshima H."/>
            <person name="Detter J.C."/>
            <person name="Han C."/>
            <person name="Tapia R."/>
            <person name="Land M."/>
            <person name="Hauser L."/>
            <person name="Kyrpides N."/>
            <person name="Ivanova N."/>
            <person name="Pagani I."/>
            <person name="Dunn J."/>
            <person name="Taghavi S."/>
            <person name="Francis A."/>
            <person name="van der Lelie D."/>
            <person name="Woyke T."/>
        </authorList>
    </citation>
    <scope>NUCLEOTIDE SEQUENCE [LARGE SCALE GENOMIC DNA]</scope>
    <source>
        <strain evidence="1 2">BC1</strain>
    </source>
</reference>
<dbReference type="AlphaFoldDB" id="R4K6R9"/>
<dbReference type="PATRIC" id="fig|86416.3.peg.2515"/>
<dbReference type="KEGG" id="cpas:Clopa_2531"/>
<evidence type="ECO:0000313" key="2">
    <source>
        <dbReference type="Proteomes" id="UP000013523"/>
    </source>
</evidence>
<dbReference type="STRING" id="86416.Clopa_2531"/>
<protein>
    <submittedName>
        <fullName evidence="1">Uncharacterized protein</fullName>
    </submittedName>
</protein>
<name>R4K6R9_CLOPA</name>
<accession>R4K6R9</accession>
<sequence length="47" mass="5325">MRFKCNCGKEVNLDDIPKTLEIFDYLGTDEKNNPIFKCKKCGVIVSG</sequence>
<dbReference type="HOGENOM" id="CLU_3166525_0_0_9"/>